<accession>X6LZF6</accession>
<gene>
    <name evidence="2" type="ORF">RFI_31277</name>
</gene>
<keyword evidence="3" id="KW-1185">Reference proteome</keyword>
<evidence type="ECO:0000313" key="2">
    <source>
        <dbReference type="EMBL" id="ETO06120.1"/>
    </source>
</evidence>
<sequence>MSISDIQLFMPSSDPSARNVSVGASRTSSTAIHQSTGHSRSNSTSASTGSGGTNTSTSTANSTSTSTSSNSSNAHANATDDDNAVPSHSGDKDETTISEVNWEELPPMPIGFARSLSAVDSDTNVSDESMPDIGTTQGQNQLQSHSVSLPMLRAEDGNRMNDGLTRNDIYTLTYSLLSTPKSDREWSESMRWLPLQKGSSSHSAVLPNASGSLSQKSKDSLKKCTQLNWTPLKDIFLMIDTIVANQLYYFKVFETSAYYCRQFLCENKDLLNCIYTFLLGDIKTSQNELNVQCMIEYHQSLFHHYIFAKRDVIADYWQNQIDFYHKECQEHNLSSDSHTQPSSISNTQQHWLLWKKKWQRKVRMNLFLWCTAFTSNRVCLNYVLE</sequence>
<dbReference type="Proteomes" id="UP000023152">
    <property type="component" value="Unassembled WGS sequence"/>
</dbReference>
<organism evidence="2 3">
    <name type="scientific">Reticulomyxa filosa</name>
    <dbReference type="NCBI Taxonomy" id="46433"/>
    <lineage>
        <taxon>Eukaryota</taxon>
        <taxon>Sar</taxon>
        <taxon>Rhizaria</taxon>
        <taxon>Retaria</taxon>
        <taxon>Foraminifera</taxon>
        <taxon>Monothalamids</taxon>
        <taxon>Reticulomyxidae</taxon>
        <taxon>Reticulomyxa</taxon>
    </lineage>
</organism>
<name>X6LZF6_RETFI</name>
<protein>
    <submittedName>
        <fullName evidence="2">Uncharacterized protein</fullName>
    </submittedName>
</protein>
<feature type="compositionally biased region" description="Polar residues" evidence="1">
    <location>
        <begin position="13"/>
        <end position="34"/>
    </location>
</feature>
<evidence type="ECO:0000256" key="1">
    <source>
        <dbReference type="SAM" id="MobiDB-lite"/>
    </source>
</evidence>
<dbReference type="EMBL" id="ASPP01027482">
    <property type="protein sequence ID" value="ETO06120.1"/>
    <property type="molecule type" value="Genomic_DNA"/>
</dbReference>
<comment type="caution">
    <text evidence="2">The sequence shown here is derived from an EMBL/GenBank/DDBJ whole genome shotgun (WGS) entry which is preliminary data.</text>
</comment>
<evidence type="ECO:0000313" key="3">
    <source>
        <dbReference type="Proteomes" id="UP000023152"/>
    </source>
</evidence>
<dbReference type="AlphaFoldDB" id="X6LZF6"/>
<feature type="region of interest" description="Disordered" evidence="1">
    <location>
        <begin position="1"/>
        <end position="106"/>
    </location>
</feature>
<feature type="compositionally biased region" description="Low complexity" evidence="1">
    <location>
        <begin position="35"/>
        <end position="77"/>
    </location>
</feature>
<reference evidence="2 3" key="1">
    <citation type="journal article" date="2013" name="Curr. Biol.">
        <title>The Genome of the Foraminiferan Reticulomyxa filosa.</title>
        <authorList>
            <person name="Glockner G."/>
            <person name="Hulsmann N."/>
            <person name="Schleicher M."/>
            <person name="Noegel A.A."/>
            <person name="Eichinger L."/>
            <person name="Gallinger C."/>
            <person name="Pawlowski J."/>
            <person name="Sierra R."/>
            <person name="Euteneuer U."/>
            <person name="Pillet L."/>
            <person name="Moustafa A."/>
            <person name="Platzer M."/>
            <person name="Groth M."/>
            <person name="Szafranski K."/>
            <person name="Schliwa M."/>
        </authorList>
    </citation>
    <scope>NUCLEOTIDE SEQUENCE [LARGE SCALE GENOMIC DNA]</scope>
</reference>
<feature type="region of interest" description="Disordered" evidence="1">
    <location>
        <begin position="119"/>
        <end position="145"/>
    </location>
</feature>
<proteinExistence type="predicted"/>
<feature type="compositionally biased region" description="Polar residues" evidence="1">
    <location>
        <begin position="134"/>
        <end position="145"/>
    </location>
</feature>